<dbReference type="Gene3D" id="3.20.20.105">
    <property type="entry name" value="Queuine tRNA-ribosyltransferase-like"/>
    <property type="match status" value="1"/>
</dbReference>
<dbReference type="EMBL" id="KI925148">
    <property type="protein sequence ID" value="ETW16133.1"/>
    <property type="molecule type" value="Genomic_DNA"/>
</dbReference>
<dbReference type="GO" id="GO:0006400">
    <property type="term" value="P:tRNA modification"/>
    <property type="evidence" value="ECO:0007669"/>
    <property type="project" value="InterPro"/>
</dbReference>
<dbReference type="InterPro" id="IPR002616">
    <property type="entry name" value="tRNA_ribo_trans-like"/>
</dbReference>
<dbReference type="SUPFAM" id="SSF51713">
    <property type="entry name" value="tRNA-guanine transglycosylase"/>
    <property type="match status" value="1"/>
</dbReference>
<reference evidence="2 3" key="1">
    <citation type="submission" date="2013-02" db="EMBL/GenBank/DDBJ databases">
        <title>The Genome Annotation of Plasmodium falciparum Vietnam Oak-Knoll (FVO).</title>
        <authorList>
            <consortium name="The Broad Institute Genome Sequencing Platform"/>
            <consortium name="The Broad Institute Genome Sequencing Center for Infectious Disease"/>
            <person name="Neafsey D."/>
            <person name="Hoffman S."/>
            <person name="Volkman S."/>
            <person name="Rosenthal P."/>
            <person name="Walker B."/>
            <person name="Young S.K."/>
            <person name="Zeng Q."/>
            <person name="Gargeya S."/>
            <person name="Fitzgerald M."/>
            <person name="Haas B."/>
            <person name="Abouelleil A."/>
            <person name="Allen A.W."/>
            <person name="Alvarado L."/>
            <person name="Arachchi H.M."/>
            <person name="Berlin A.M."/>
            <person name="Chapman S.B."/>
            <person name="Gainer-Dewar J."/>
            <person name="Goldberg J."/>
            <person name="Griggs A."/>
            <person name="Gujja S."/>
            <person name="Hansen M."/>
            <person name="Howarth C."/>
            <person name="Imamovic A."/>
            <person name="Ireland A."/>
            <person name="Larimer J."/>
            <person name="McCowan C."/>
            <person name="Murphy C."/>
            <person name="Pearson M."/>
            <person name="Poon T.W."/>
            <person name="Priest M."/>
            <person name="Roberts A."/>
            <person name="Saif S."/>
            <person name="Shea T."/>
            <person name="Sisk P."/>
            <person name="Sykes S."/>
            <person name="Wortman J."/>
            <person name="Nusbaum C."/>
            <person name="Birren B."/>
        </authorList>
    </citation>
    <scope>NUCLEOTIDE SEQUENCE [LARGE SCALE GENOMIC DNA]</scope>
    <source>
        <strain evidence="3">Vietnam Oak-Knoll (FVO)</strain>
    </source>
</reference>
<dbReference type="SMR" id="A0A024UZG1"/>
<accession>A0A024UZG1</accession>
<gene>
    <name evidence="2" type="ORF">PFFVO_04964</name>
</gene>
<evidence type="ECO:0000259" key="1">
    <source>
        <dbReference type="Pfam" id="PF01702"/>
    </source>
</evidence>
<dbReference type="Proteomes" id="UP000030690">
    <property type="component" value="Unassembled WGS sequence"/>
</dbReference>
<dbReference type="GO" id="GO:0016740">
    <property type="term" value="F:transferase activity"/>
    <property type="evidence" value="ECO:0007669"/>
    <property type="project" value="UniProtKB-KW"/>
</dbReference>
<dbReference type="AlphaFoldDB" id="A0A024UZG1"/>
<dbReference type="FunFam" id="3.20.20.105:FF:000006">
    <property type="entry name" value="Queuine tRNA-ribosyltransferase-like protein"/>
    <property type="match status" value="1"/>
</dbReference>
<name>A0A024UZG1_PLAFA</name>
<dbReference type="PANTHER" id="PTHR46064">
    <property type="entry name" value="QUEUINE TRNA-RIBOSYLTRANSFERASE ACCESSORY SUBUNIT 2"/>
    <property type="match status" value="1"/>
</dbReference>
<dbReference type="OrthoDB" id="27601at2759"/>
<protein>
    <submittedName>
        <fullName evidence="2">Queuine tRNA-ribosyltransferase-like protein</fullName>
    </submittedName>
</protein>
<organism evidence="2 3">
    <name type="scientific">Plasmodium falciparum Vietnam Oak-Knoll</name>
    <name type="common">FVO</name>
    <dbReference type="NCBI Taxonomy" id="1036723"/>
    <lineage>
        <taxon>Eukaryota</taxon>
        <taxon>Sar</taxon>
        <taxon>Alveolata</taxon>
        <taxon>Apicomplexa</taxon>
        <taxon>Aconoidasida</taxon>
        <taxon>Haemosporida</taxon>
        <taxon>Plasmodiidae</taxon>
        <taxon>Plasmodium</taxon>
        <taxon>Plasmodium (Laverania)</taxon>
    </lineage>
</organism>
<keyword evidence="2" id="KW-0808">Transferase</keyword>
<evidence type="ECO:0000313" key="2">
    <source>
        <dbReference type="EMBL" id="ETW16133.1"/>
    </source>
</evidence>
<dbReference type="InterPro" id="IPR036511">
    <property type="entry name" value="TGT-like_sf"/>
</dbReference>
<dbReference type="NCBIfam" id="TIGR00449">
    <property type="entry name" value="tgt_general"/>
    <property type="match status" value="1"/>
</dbReference>
<dbReference type="PANTHER" id="PTHR46064:SF1">
    <property type="entry name" value="QUEUINE TRNA-RIBOSYLTRANSFERASE ACCESSORY SUBUNIT 2"/>
    <property type="match status" value="1"/>
</dbReference>
<evidence type="ECO:0000313" key="3">
    <source>
        <dbReference type="Proteomes" id="UP000030690"/>
    </source>
</evidence>
<sequence>MKVVSCNYRVKNVKDIETPTYTILTNNITPEYINLELLRKIDKKFIINCSLLEIYNNLDVFEKVKEYFSSNKTNEVSGHYLHEFCDFQDSYRYLNIRNVLVDDYNINVHKFISLKYDNSTAVFSIDDYIKCLKIFEPDIFCIPCEEIKINEQVGKKKKNRIINLMNEFLEKVQIIKNTNLSNSLCILSIPCTVDIDTVITETINKYDSIIDGILLSGLGYDESNETRTNAFKNILNILPNNKLKFIQLSNGNPIEILHAIYHGIDVIEPNFPYYLAKNGKAINMNLKMDNLQDGNEYNLQDKNNDNIYDINLLDFKNDVNFIIDLNNPKYVLDHSTITCNSPRKESKSYIHHLLKCHELTAHVILTYHNLYIYRSFFQEIQLHIKENNFLSYINWFIEKNELNKKEE</sequence>
<dbReference type="Pfam" id="PF01702">
    <property type="entry name" value="TGT"/>
    <property type="match status" value="1"/>
</dbReference>
<reference evidence="2 3" key="2">
    <citation type="submission" date="2013-02" db="EMBL/GenBank/DDBJ databases">
        <title>The Genome Sequence of Plasmodium falciparum Vietnam Oak-Knoll (FVO).</title>
        <authorList>
            <consortium name="The Broad Institute Genome Sequencing Platform"/>
            <consortium name="The Broad Institute Genome Sequencing Center for Infectious Disease"/>
            <person name="Neafsey D."/>
            <person name="Cheeseman I."/>
            <person name="Volkman S."/>
            <person name="Adams J."/>
            <person name="Walker B."/>
            <person name="Young S.K."/>
            <person name="Zeng Q."/>
            <person name="Gargeya S."/>
            <person name="Fitzgerald M."/>
            <person name="Haas B."/>
            <person name="Abouelleil A."/>
            <person name="Alvarado L."/>
            <person name="Arachchi H.M."/>
            <person name="Berlin A.M."/>
            <person name="Chapman S.B."/>
            <person name="Dewar J."/>
            <person name="Goldberg J."/>
            <person name="Griggs A."/>
            <person name="Gujja S."/>
            <person name="Hansen M."/>
            <person name="Howarth C."/>
            <person name="Imamovic A."/>
            <person name="Larimer J."/>
            <person name="McCowan C."/>
            <person name="Murphy C."/>
            <person name="Neiman D."/>
            <person name="Pearson M."/>
            <person name="Priest M."/>
            <person name="Roberts A."/>
            <person name="Saif S."/>
            <person name="Shea T."/>
            <person name="Sisk P."/>
            <person name="Sykes S."/>
            <person name="Wortman J."/>
            <person name="Nusbaum C."/>
            <person name="Birren B."/>
        </authorList>
    </citation>
    <scope>NUCLEOTIDE SEQUENCE [LARGE SCALE GENOMIC DNA]</scope>
    <source>
        <strain evidence="3">Vietnam Oak-Knoll (FVO)</strain>
    </source>
</reference>
<proteinExistence type="predicted"/>
<dbReference type="InterPro" id="IPR050852">
    <property type="entry name" value="Queuine_tRNA-ribosyltrfase"/>
</dbReference>
<feature type="domain" description="tRNA-guanine(15) transglycosylase-like" evidence="1">
    <location>
        <begin position="11"/>
        <end position="400"/>
    </location>
</feature>